<evidence type="ECO:0000256" key="1">
    <source>
        <dbReference type="SAM" id="MobiDB-lite"/>
    </source>
</evidence>
<sequence length="78" mass="8155">GSLVTVLPEETSTIEIDPVKESSSNNLDKGKTPEIIASTPTASETAVPKLIISVDESFDASENTLDITTIGFDASSTQ</sequence>
<evidence type="ECO:0000313" key="3">
    <source>
        <dbReference type="Proteomes" id="UP000789570"/>
    </source>
</evidence>
<keyword evidence="3" id="KW-1185">Reference proteome</keyword>
<accession>A0A9N9II18</accession>
<feature type="non-terminal residue" evidence="2">
    <location>
        <position position="1"/>
    </location>
</feature>
<dbReference type="Proteomes" id="UP000789570">
    <property type="component" value="Unassembled WGS sequence"/>
</dbReference>
<proteinExistence type="predicted"/>
<dbReference type="AlphaFoldDB" id="A0A9N9II18"/>
<reference evidence="2" key="1">
    <citation type="submission" date="2021-06" db="EMBL/GenBank/DDBJ databases">
        <authorList>
            <person name="Kallberg Y."/>
            <person name="Tangrot J."/>
            <person name="Rosling A."/>
        </authorList>
    </citation>
    <scope>NUCLEOTIDE SEQUENCE</scope>
    <source>
        <strain evidence="2">UK204</strain>
    </source>
</reference>
<evidence type="ECO:0000313" key="2">
    <source>
        <dbReference type="EMBL" id="CAG8736627.1"/>
    </source>
</evidence>
<gene>
    <name evidence="2" type="ORF">FCALED_LOCUS15344</name>
</gene>
<feature type="region of interest" description="Disordered" evidence="1">
    <location>
        <begin position="18"/>
        <end position="42"/>
    </location>
</feature>
<dbReference type="EMBL" id="CAJVPQ010013651">
    <property type="protein sequence ID" value="CAG8736627.1"/>
    <property type="molecule type" value="Genomic_DNA"/>
</dbReference>
<feature type="non-terminal residue" evidence="2">
    <location>
        <position position="78"/>
    </location>
</feature>
<name>A0A9N9II18_9GLOM</name>
<organism evidence="2 3">
    <name type="scientific">Funneliformis caledonium</name>
    <dbReference type="NCBI Taxonomy" id="1117310"/>
    <lineage>
        <taxon>Eukaryota</taxon>
        <taxon>Fungi</taxon>
        <taxon>Fungi incertae sedis</taxon>
        <taxon>Mucoromycota</taxon>
        <taxon>Glomeromycotina</taxon>
        <taxon>Glomeromycetes</taxon>
        <taxon>Glomerales</taxon>
        <taxon>Glomeraceae</taxon>
        <taxon>Funneliformis</taxon>
    </lineage>
</organism>
<protein>
    <submittedName>
        <fullName evidence="2">8178_t:CDS:1</fullName>
    </submittedName>
</protein>
<comment type="caution">
    <text evidence="2">The sequence shown here is derived from an EMBL/GenBank/DDBJ whole genome shotgun (WGS) entry which is preliminary data.</text>
</comment>